<evidence type="ECO:0000256" key="1">
    <source>
        <dbReference type="ARBA" id="ARBA00006529"/>
    </source>
</evidence>
<dbReference type="InterPro" id="IPR000719">
    <property type="entry name" value="Prot_kinase_dom"/>
</dbReference>
<dbReference type="FunFam" id="3.30.200.20:FF:000387">
    <property type="entry name" value="Serine/threonine-protein kinase STE11"/>
    <property type="match status" value="1"/>
</dbReference>
<dbReference type="PROSITE" id="PS00107">
    <property type="entry name" value="PROTEIN_KINASE_ATP"/>
    <property type="match status" value="1"/>
</dbReference>
<proteinExistence type="inferred from homology"/>
<dbReference type="Proteomes" id="UP000242414">
    <property type="component" value="Unassembled WGS sequence"/>
</dbReference>
<feature type="compositionally biased region" description="Polar residues" evidence="7">
    <location>
        <begin position="109"/>
        <end position="121"/>
    </location>
</feature>
<dbReference type="GO" id="GO:0004709">
    <property type="term" value="F:MAP kinase kinase kinase activity"/>
    <property type="evidence" value="ECO:0007669"/>
    <property type="project" value="UniProtKB-ARBA"/>
</dbReference>
<evidence type="ECO:0000256" key="6">
    <source>
        <dbReference type="PROSITE-ProRule" id="PRU10141"/>
    </source>
</evidence>
<dbReference type="Gene3D" id="1.10.510.10">
    <property type="entry name" value="Transferase(Phosphotransferase) domain 1"/>
    <property type="match status" value="1"/>
</dbReference>
<dbReference type="PROSITE" id="PS00108">
    <property type="entry name" value="PROTEIN_KINASE_ST"/>
    <property type="match status" value="1"/>
</dbReference>
<feature type="compositionally biased region" description="Basic and acidic residues" evidence="7">
    <location>
        <begin position="128"/>
        <end position="143"/>
    </location>
</feature>
<protein>
    <submittedName>
        <fullName evidence="9">Pkinase-domain-containing protein</fullName>
    </submittedName>
</protein>
<dbReference type="PANTHER" id="PTHR48016">
    <property type="entry name" value="MAP KINASE KINASE KINASE SSK2-RELATED-RELATED"/>
    <property type="match status" value="1"/>
</dbReference>
<dbReference type="OrthoDB" id="266718at2759"/>
<keyword evidence="3 6" id="KW-0547">Nucleotide-binding</keyword>
<feature type="region of interest" description="Disordered" evidence="7">
    <location>
        <begin position="18"/>
        <end position="91"/>
    </location>
</feature>
<evidence type="ECO:0000256" key="4">
    <source>
        <dbReference type="ARBA" id="ARBA00022777"/>
    </source>
</evidence>
<reference evidence="9" key="1">
    <citation type="journal article" date="2016" name="Proc. Natl. Acad. Sci. U.S.A.">
        <title>Lipid metabolic changes in an early divergent fungus govern the establishment of a mutualistic symbiosis with endobacteria.</title>
        <authorList>
            <person name="Lastovetsky O.A."/>
            <person name="Gaspar M.L."/>
            <person name="Mondo S.J."/>
            <person name="LaButti K.M."/>
            <person name="Sandor L."/>
            <person name="Grigoriev I.V."/>
            <person name="Henry S.A."/>
            <person name="Pawlowska T.E."/>
        </authorList>
    </citation>
    <scope>NUCLEOTIDE SEQUENCE [LARGE SCALE GENOMIC DNA]</scope>
    <source>
        <strain evidence="9">ATCC 52814</strain>
    </source>
</reference>
<sequence>MTTYYERRRLLNEIRALNNSDSSDHPSAPPPIHISINTNMHDYRPNISPYSHSSDHIKGYSSSPSPSPTPSPSSDHLVTTPFSTTNRKNYTSYSPKAAFNKFKNPFRSATTQNSASSLNGPTPSPRSVRHESGDEGNKRTPDKISKFWSNYWHHSPKKQPNQQPKEQRIQVTGDKETWYSLNVTNIRDPVTIKQLVLNRMNYEGHLDDYLYFHENGPNPSTKLLVKPILKSPFSFSTPELGQSPTTESSKRYSMNPSSKHYTLCRKGATKMQRSSFGVQLSDPPTPLEERSKTSIVSLPPPSPSKLSCSSDDPPRQHILWAVPPANSSERHHQSHPSTPDLSKSSRQSSCSNTSDSAKEEFWGERPPAEVVFDNMERYFDKQDLDKEVEVAVDATNSLSRRSTKSIRLVAREASRKYKKTGETMVRRKSTKLWGQRLVEVKSKSAHVITRLPSVSEHMNLSHANTSGTPIQWIRGKLIGKGSFGKVYLAFNVGSSEVIAVKQVEVPKTVSDMLNEHQHDVVEALYQEIMMLRDLDHENIVQYLGYGRDDTEGVINIFLEYVSGGSLSSRLSVHGPFDESLTRYITKQICSGLAYLHSRNILHRDIKAANILIEQDGICKISDFGLSKKNDYDEVYDENSRMSLRGSIYWMAPEVLGRLNSPNIPDHISDCAKDFLKQCFIM</sequence>
<accession>A0A1X0QNK1</accession>
<dbReference type="GO" id="GO:0005524">
    <property type="term" value="F:ATP binding"/>
    <property type="evidence" value="ECO:0007669"/>
    <property type="project" value="UniProtKB-UniRule"/>
</dbReference>
<dbReference type="AlphaFoldDB" id="A0A1X0QNK1"/>
<dbReference type="InterPro" id="IPR050538">
    <property type="entry name" value="MAP_kinase_kinase_kinase"/>
</dbReference>
<dbReference type="PROSITE" id="PS50011">
    <property type="entry name" value="PROTEIN_KINASE_DOM"/>
    <property type="match status" value="1"/>
</dbReference>
<dbReference type="SUPFAM" id="SSF56112">
    <property type="entry name" value="Protein kinase-like (PK-like)"/>
    <property type="match status" value="1"/>
</dbReference>
<keyword evidence="2" id="KW-0808">Transferase</keyword>
<dbReference type="SMART" id="SM00220">
    <property type="entry name" value="S_TKc"/>
    <property type="match status" value="1"/>
</dbReference>
<feature type="region of interest" description="Disordered" evidence="7">
    <location>
        <begin position="109"/>
        <end position="143"/>
    </location>
</feature>
<dbReference type="InterPro" id="IPR017441">
    <property type="entry name" value="Protein_kinase_ATP_BS"/>
</dbReference>
<evidence type="ECO:0000313" key="9">
    <source>
        <dbReference type="EMBL" id="ORE01342.1"/>
    </source>
</evidence>
<evidence type="ECO:0000259" key="8">
    <source>
        <dbReference type="PROSITE" id="PS50011"/>
    </source>
</evidence>
<evidence type="ECO:0000256" key="3">
    <source>
        <dbReference type="ARBA" id="ARBA00022741"/>
    </source>
</evidence>
<feature type="compositionally biased region" description="Polar residues" evidence="7">
    <location>
        <begin position="335"/>
        <end position="355"/>
    </location>
</feature>
<feature type="region of interest" description="Disordered" evidence="7">
    <location>
        <begin position="235"/>
        <end position="259"/>
    </location>
</feature>
<organism evidence="9">
    <name type="scientific">Rhizopus microsporus var. microsporus</name>
    <dbReference type="NCBI Taxonomy" id="86635"/>
    <lineage>
        <taxon>Eukaryota</taxon>
        <taxon>Fungi</taxon>
        <taxon>Fungi incertae sedis</taxon>
        <taxon>Mucoromycota</taxon>
        <taxon>Mucoromycotina</taxon>
        <taxon>Mucoromycetes</taxon>
        <taxon>Mucorales</taxon>
        <taxon>Mucorineae</taxon>
        <taxon>Rhizopodaceae</taxon>
        <taxon>Rhizopus</taxon>
    </lineage>
</organism>
<dbReference type="InterPro" id="IPR011009">
    <property type="entry name" value="Kinase-like_dom_sf"/>
</dbReference>
<dbReference type="Pfam" id="PF00069">
    <property type="entry name" value="Pkinase"/>
    <property type="match status" value="1"/>
</dbReference>
<dbReference type="EMBL" id="KV922148">
    <property type="protein sequence ID" value="ORE01342.1"/>
    <property type="molecule type" value="Genomic_DNA"/>
</dbReference>
<feature type="domain" description="Protein kinase" evidence="8">
    <location>
        <begin position="472"/>
        <end position="681"/>
    </location>
</feature>
<comment type="similarity">
    <text evidence="1">Belongs to the protein kinase superfamily. STE Ser/Thr protein kinase family. MAP kinase kinase kinase subfamily.</text>
</comment>
<keyword evidence="5 6" id="KW-0067">ATP-binding</keyword>
<feature type="compositionally biased region" description="Polar residues" evidence="7">
    <location>
        <begin position="76"/>
        <end position="91"/>
    </location>
</feature>
<evidence type="ECO:0000256" key="5">
    <source>
        <dbReference type="ARBA" id="ARBA00022840"/>
    </source>
</evidence>
<evidence type="ECO:0000256" key="7">
    <source>
        <dbReference type="SAM" id="MobiDB-lite"/>
    </source>
</evidence>
<evidence type="ECO:0000256" key="2">
    <source>
        <dbReference type="ARBA" id="ARBA00022679"/>
    </source>
</evidence>
<dbReference type="PANTHER" id="PTHR48016:SF48">
    <property type="entry name" value="SERINE_THREONINE-PROTEIN KINASE BCK1_SLK1_SSP31"/>
    <property type="match status" value="1"/>
</dbReference>
<dbReference type="InterPro" id="IPR008271">
    <property type="entry name" value="Ser/Thr_kinase_AS"/>
</dbReference>
<keyword evidence="4 9" id="KW-0418">Kinase</keyword>
<name>A0A1X0QNK1_RHIZD</name>
<dbReference type="VEuPathDB" id="FungiDB:BCV72DRAFT_217510"/>
<feature type="region of interest" description="Disordered" evidence="7">
    <location>
        <begin position="272"/>
        <end position="362"/>
    </location>
</feature>
<feature type="binding site" evidence="6">
    <location>
        <position position="501"/>
    </location>
    <ligand>
        <name>ATP</name>
        <dbReference type="ChEBI" id="CHEBI:30616"/>
    </ligand>
</feature>
<gene>
    <name evidence="9" type="ORF">BCV72DRAFT_217510</name>
</gene>